<accession>W1YRM7</accession>
<dbReference type="AlphaFoldDB" id="W1YRM7"/>
<feature type="non-terminal residue" evidence="1">
    <location>
        <position position="1"/>
    </location>
</feature>
<dbReference type="EMBL" id="AZMM01001587">
    <property type="protein sequence ID" value="ETJ44395.1"/>
    <property type="molecule type" value="Genomic_DNA"/>
</dbReference>
<gene>
    <name evidence="1" type="ORF">Q604_UNBC01587G0001</name>
</gene>
<reference evidence="1" key="1">
    <citation type="submission" date="2013-12" db="EMBL/GenBank/DDBJ databases">
        <title>A Varibaculum cambriense genome reconstructed from a premature infant gut community with otherwise low bacterial novelty that shifts toward anaerobic metabolism during the third week of life.</title>
        <authorList>
            <person name="Brown C.T."/>
            <person name="Sharon I."/>
            <person name="Thomas B.C."/>
            <person name="Castelle C.J."/>
            <person name="Morowitz M.J."/>
            <person name="Banfield J.F."/>
        </authorList>
    </citation>
    <scope>NUCLEOTIDE SEQUENCE</scope>
</reference>
<organism evidence="1">
    <name type="scientific">human gut metagenome</name>
    <dbReference type="NCBI Taxonomy" id="408170"/>
    <lineage>
        <taxon>unclassified sequences</taxon>
        <taxon>metagenomes</taxon>
        <taxon>organismal metagenomes</taxon>
    </lineage>
</organism>
<evidence type="ECO:0000313" key="1">
    <source>
        <dbReference type="EMBL" id="ETJ44395.1"/>
    </source>
</evidence>
<protein>
    <submittedName>
        <fullName evidence="1">Uncharacterized protein</fullName>
    </submittedName>
</protein>
<proteinExistence type="predicted"/>
<name>W1YRM7_9ZZZZ</name>
<comment type="caution">
    <text evidence="1">The sequence shown here is derived from an EMBL/GenBank/DDBJ whole genome shotgun (WGS) entry which is preliminary data.</text>
</comment>
<sequence>DIVCFSKVYCAHSKPLYVYVNVVEINYSIYYQYTCMDIYVNIPLRMAVTVSSVSMQSLHE</sequence>